<dbReference type="OrthoDB" id="18010at2759"/>
<dbReference type="InterPro" id="IPR052243">
    <property type="entry name" value="Mito_inner_membrane_organizer"/>
</dbReference>
<dbReference type="RefSeq" id="XP_067756296.1">
    <property type="nucleotide sequence ID" value="XM_067900112.1"/>
</dbReference>
<keyword evidence="1" id="KW-0143">Chaperone</keyword>
<feature type="region of interest" description="Disordered" evidence="2">
    <location>
        <begin position="161"/>
        <end position="270"/>
    </location>
</feature>
<dbReference type="GeneID" id="94290189"/>
<feature type="domain" description="J" evidence="3">
    <location>
        <begin position="36"/>
        <end position="106"/>
    </location>
</feature>
<dbReference type="PROSITE" id="PS00636">
    <property type="entry name" value="DNAJ_1"/>
    <property type="match status" value="1"/>
</dbReference>
<dbReference type="PROSITE" id="PS50076">
    <property type="entry name" value="DNAJ_2"/>
    <property type="match status" value="1"/>
</dbReference>
<proteinExistence type="predicted"/>
<keyword evidence="5" id="KW-1185">Reference proteome</keyword>
<dbReference type="PANTHER" id="PTHR44157:SF1">
    <property type="entry name" value="DNAJ HOMOLOG SUBFAMILY C MEMBER 11"/>
    <property type="match status" value="1"/>
</dbReference>
<dbReference type="AlphaFoldDB" id="A0A836I2Q8"/>
<name>A0A836I2Q8_9TRYP</name>
<dbReference type="EMBL" id="JAFJZO010000026">
    <property type="protein sequence ID" value="KAG5501849.1"/>
    <property type="molecule type" value="Genomic_DNA"/>
</dbReference>
<dbReference type="InterPro" id="IPR001623">
    <property type="entry name" value="DnaJ_domain"/>
</dbReference>
<evidence type="ECO:0000259" key="3">
    <source>
        <dbReference type="PROSITE" id="PS50076"/>
    </source>
</evidence>
<accession>A0A836I2Q8</accession>
<dbReference type="PANTHER" id="PTHR44157">
    <property type="entry name" value="DNAJ HOMOLOG SUBFAMILY C MEMBER 11"/>
    <property type="match status" value="1"/>
</dbReference>
<dbReference type="InterPro" id="IPR024586">
    <property type="entry name" value="DnaJ-like_C11_C"/>
</dbReference>
<dbReference type="GO" id="GO:0042407">
    <property type="term" value="P:cristae formation"/>
    <property type="evidence" value="ECO:0007669"/>
    <property type="project" value="TreeGrafter"/>
</dbReference>
<reference evidence="4 5" key="1">
    <citation type="submission" date="2021-02" db="EMBL/GenBank/DDBJ databases">
        <title>Porcisia hertigi Genome sequencing and assembly.</title>
        <authorList>
            <person name="Almutairi H."/>
            <person name="Gatherer D."/>
        </authorList>
    </citation>
    <scope>NUCLEOTIDE SEQUENCE [LARGE SCALE GENOMIC DNA]</scope>
    <source>
        <strain evidence="4 5">C119</strain>
    </source>
</reference>
<dbReference type="Pfam" id="PF00226">
    <property type="entry name" value="DnaJ"/>
    <property type="match status" value="1"/>
</dbReference>
<dbReference type="SUPFAM" id="SSF46565">
    <property type="entry name" value="Chaperone J-domain"/>
    <property type="match status" value="1"/>
</dbReference>
<sequence>MDDGDTIRAAELLRDSKDTDCSGVDGVWVSKTDPSGYYARLGVSSKATQQEIRRAFLFLSQRYHTDKHASQGEELQRLMNDRFQELQDAYAVLSDERQRAAYDAGGDTGVQRLALVPAGVHRREDILRYVLSLDREAQLLRTAQLLSAASQTTVNFSTAHLFRFPGPSKGARKRENTRENGAAAEASAQGDIDTPEKAEPASQQPPPASLSPHEQQSATQPVDAAAASYPTGKAAASSSTHALEEAPLHSETVSADSAAPSEAKNGSLAPADGAVQTQLTAKEVIIDGQRLIVLLPSPEMQQKLRQRMLSLTGGEVSSASSMGGKVGVGGAVPRADPLPRHLSISRAIMLAAVPKFMKFRSSFRHLITPQLSLTFRTDATAGMRRATTSLTTFVEYSPDDVRSYETSLRMAVDGLKWCVMQARALNPLWTLRSKLILLTNSALLQKLELSLTRKMSATAELENMLAMSLTEHGYFRSSLSSVTEDVQQGLSTFIAFHNVYVTAFTGKKVVLGVDTKDPKYPPTYGRVQYSVNCSPLAGQSTFGVEAWYMPSATQHYGLAFTAVVPYALSPIAPPLFLIRSAQFAVVNQVSILYARGRHRISVPIIVFISPKVSHGLMWLSAPLALYRIGSLLYRPYARAKAIKYYTQQRELHVAETDVAREKARMEQLALESLVLMNRAREERKGGLVIINARYGVIEPQFAEVSATATRSSSKWWWWPSRMMARVAGHLFRGQMYGPKSAAGSGLRDPIPLSIDVTIAVQNLVRDSALTLPAATKSSLVGFCNPDPYTPERQKLKIVYWFRKRKHMAVFNDDEEVELPQREHLIKS</sequence>
<comment type="caution">
    <text evidence="4">The sequence shown here is derived from an EMBL/GenBank/DDBJ whole genome shotgun (WGS) entry which is preliminary data.</text>
</comment>
<dbReference type="InterPro" id="IPR018253">
    <property type="entry name" value="DnaJ_domain_CS"/>
</dbReference>
<dbReference type="SMART" id="SM00271">
    <property type="entry name" value="DnaJ"/>
    <property type="match status" value="1"/>
</dbReference>
<dbReference type="CDD" id="cd06257">
    <property type="entry name" value="DnaJ"/>
    <property type="match status" value="1"/>
</dbReference>
<dbReference type="Gene3D" id="1.10.287.110">
    <property type="entry name" value="DnaJ domain"/>
    <property type="match status" value="1"/>
</dbReference>
<organism evidence="4 5">
    <name type="scientific">Porcisia hertigi</name>
    <dbReference type="NCBI Taxonomy" id="2761500"/>
    <lineage>
        <taxon>Eukaryota</taxon>
        <taxon>Discoba</taxon>
        <taxon>Euglenozoa</taxon>
        <taxon>Kinetoplastea</taxon>
        <taxon>Metakinetoplastina</taxon>
        <taxon>Trypanosomatida</taxon>
        <taxon>Trypanosomatidae</taxon>
        <taxon>Leishmaniinae</taxon>
        <taxon>Porcisia</taxon>
    </lineage>
</organism>
<dbReference type="PRINTS" id="PR00625">
    <property type="entry name" value="JDOMAIN"/>
</dbReference>
<protein>
    <recommendedName>
        <fullName evidence="3">J domain-containing protein</fullName>
    </recommendedName>
</protein>
<evidence type="ECO:0000313" key="5">
    <source>
        <dbReference type="Proteomes" id="UP000674318"/>
    </source>
</evidence>
<evidence type="ECO:0000256" key="2">
    <source>
        <dbReference type="SAM" id="MobiDB-lite"/>
    </source>
</evidence>
<dbReference type="Pfam" id="PF11875">
    <property type="entry name" value="DnaJ-like_C11_C"/>
    <property type="match status" value="1"/>
</dbReference>
<dbReference type="InterPro" id="IPR036869">
    <property type="entry name" value="J_dom_sf"/>
</dbReference>
<gene>
    <name evidence="4" type="ORF">JKF63_04119</name>
</gene>
<evidence type="ECO:0000313" key="4">
    <source>
        <dbReference type="EMBL" id="KAG5501849.1"/>
    </source>
</evidence>
<dbReference type="KEGG" id="phet:94290189"/>
<dbReference type="Proteomes" id="UP000674318">
    <property type="component" value="Unassembled WGS sequence"/>
</dbReference>
<evidence type="ECO:0000256" key="1">
    <source>
        <dbReference type="ARBA" id="ARBA00023186"/>
    </source>
</evidence>
<dbReference type="GO" id="GO:0005739">
    <property type="term" value="C:mitochondrion"/>
    <property type="evidence" value="ECO:0007669"/>
    <property type="project" value="GOC"/>
</dbReference>